<reference evidence="14" key="2">
    <citation type="submission" date="2022-10" db="UniProtKB">
        <authorList>
            <consortium name="EnsemblMetazoa"/>
        </authorList>
    </citation>
    <scope>IDENTIFICATION</scope>
    <source>
        <strain evidence="14">LVP_AGWG</strain>
    </source>
</reference>
<organism evidence="14 15">
    <name type="scientific">Aedes aegypti</name>
    <name type="common">Yellowfever mosquito</name>
    <name type="synonym">Culex aegypti</name>
    <dbReference type="NCBI Taxonomy" id="7159"/>
    <lineage>
        <taxon>Eukaryota</taxon>
        <taxon>Metazoa</taxon>
        <taxon>Ecdysozoa</taxon>
        <taxon>Arthropoda</taxon>
        <taxon>Hexapoda</taxon>
        <taxon>Insecta</taxon>
        <taxon>Pterygota</taxon>
        <taxon>Neoptera</taxon>
        <taxon>Endopterygota</taxon>
        <taxon>Diptera</taxon>
        <taxon>Nematocera</taxon>
        <taxon>Culicoidea</taxon>
        <taxon>Culicidae</taxon>
        <taxon>Culicinae</taxon>
        <taxon>Aedini</taxon>
        <taxon>Aedes</taxon>
        <taxon>Stegomyia</taxon>
    </lineage>
</organism>
<evidence type="ECO:0000256" key="10">
    <source>
        <dbReference type="ARBA" id="ARBA00069610"/>
    </source>
</evidence>
<keyword evidence="4" id="KW-1017">Isopeptide bond</keyword>
<dbReference type="Pfam" id="PF26557">
    <property type="entry name" value="Cullin_AB"/>
    <property type="match status" value="1"/>
</dbReference>
<dbReference type="InterPro" id="IPR016159">
    <property type="entry name" value="Cullin_repeat-like_dom_sf"/>
</dbReference>
<dbReference type="FunFam" id="3.30.230.130:FF:000003">
    <property type="entry name" value="Cullin 2"/>
    <property type="match status" value="1"/>
</dbReference>
<protein>
    <recommendedName>
        <fullName evidence="10">Cullin-2</fullName>
    </recommendedName>
</protein>
<dbReference type="SUPFAM" id="SSF46785">
    <property type="entry name" value="Winged helix' DNA-binding domain"/>
    <property type="match status" value="1"/>
</dbReference>
<feature type="domain" description="Cullin family profile" evidence="13">
    <location>
        <begin position="477"/>
        <end position="706"/>
    </location>
</feature>
<evidence type="ECO:0000256" key="1">
    <source>
        <dbReference type="ARBA" id="ARBA00004123"/>
    </source>
</evidence>
<evidence type="ECO:0000256" key="4">
    <source>
        <dbReference type="ARBA" id="ARBA00022499"/>
    </source>
</evidence>
<evidence type="ECO:0000256" key="5">
    <source>
        <dbReference type="ARBA" id="ARBA00022553"/>
    </source>
</evidence>
<evidence type="ECO:0000256" key="12">
    <source>
        <dbReference type="RuleBase" id="RU003829"/>
    </source>
</evidence>
<evidence type="ECO:0000256" key="9">
    <source>
        <dbReference type="ARBA" id="ARBA00023242"/>
    </source>
</evidence>
<evidence type="ECO:0000313" key="14">
    <source>
        <dbReference type="EnsemblMetazoa" id="AAEL006929-PB"/>
    </source>
</evidence>
<dbReference type="SUPFAM" id="SSF75632">
    <property type="entry name" value="Cullin homology domain"/>
    <property type="match status" value="1"/>
</dbReference>
<comment type="subcellular location">
    <subcellularLocation>
        <location evidence="1">Nucleus</location>
    </subcellularLocation>
</comment>
<evidence type="ECO:0000313" key="15">
    <source>
        <dbReference type="Proteomes" id="UP000008820"/>
    </source>
</evidence>
<gene>
    <name evidence="14" type="primary">5568516</name>
</gene>
<dbReference type="InterPro" id="IPR019559">
    <property type="entry name" value="Cullin_neddylation_domain"/>
</dbReference>
<reference evidence="14 15" key="1">
    <citation type="submission" date="2017-06" db="EMBL/GenBank/DDBJ databases">
        <title>Aedes aegypti genome working group (AGWG) sequencing and assembly.</title>
        <authorList>
            <consortium name="Aedes aegypti Genome Working Group (AGWG)"/>
            <person name="Matthews B.J."/>
        </authorList>
    </citation>
    <scope>NUCLEOTIDE SEQUENCE [LARGE SCALE GENOMIC DNA]</scope>
    <source>
        <strain evidence="14 15">LVP_AGWG</strain>
    </source>
</reference>
<keyword evidence="7" id="KW-0832">Ubl conjugation</keyword>
<sequence>MLRVNTRFRLMKNNRVKRRGVMLRLHDTYAKSEGSSHRSKLQCIAEEIFGKGNSADEHKTVLHQFLIGFVSLSSRNNMSLKPKRIDFEKTWNELKGTIKEVVTLGRVKREEWNSRFVDIYSICVAHPEPLADKLYSETKAFLEEHVRCLLKEKVSQPTMSPQNSEQSAYALLQRYHDAWAQYSKGVEFLNHLYLYLNQQHIKKQKLSEVEVVYGCINHDSQEQLEIGELGLDIWRQQMIVNVGDALVAQLLEGIRNDRLNTTQRSDMEHIIKGTIQSFVCVQEYKKKGSLILYQQTFEAPLLQDSGEFYKLEANRLLQVCTVSSYMEEVIKKLDEENRRALKYLHNSSIPKLRKECEQRMITDHLDFLYSECSEMVSTEKRKDLKNLYTILKPIPDALKALVQTFMEHIRNEGIQMISTLKGETIHVQFVEGMLQVHEKYEALIADTFNSDPVFLSALDKACSNVINSKLCEKQPSKSAELVAKYCDSLLKKSKTTEIEIESKLTKSITIFKYIEDKDFYQKFYSRMLAKRLIHDQSQSMDAEEMMINKLKQACGYEFTNKLHRMFTDISVSADLNTKFAHYLKQQNKELGINLSIKILQAGAWPLGPTQITSGFAVPQEFEKPIRLFESFYHVNFSGRKLTWLNHLCHGELKISFADRNYMVTMQTYQMAILLLFESTDSLHYKEIQDSLQLNKDMLQKHILSLVESKLLLSDTEGVDENSKLSLNKNYINKRTKFKITAALQKETPQEIENTINSVDEDRKMYLQATIVRIMKSRKVLRHNALIQEILAQSKVSFAPSIGMIKKCIESLIDKQYIERTPNSGDEYSYVA</sequence>
<evidence type="ECO:0000256" key="7">
    <source>
        <dbReference type="ARBA" id="ARBA00022843"/>
    </source>
</evidence>
<accession>A0A903U8L5</accession>
<dbReference type="InterPro" id="IPR001373">
    <property type="entry name" value="Cullin_N"/>
</dbReference>
<dbReference type="FunFam" id="1.20.1310.10:FF:000016">
    <property type="entry name" value="Cullin 2"/>
    <property type="match status" value="1"/>
</dbReference>
<comment type="similarity">
    <text evidence="3 11 12">Belongs to the cullin family.</text>
</comment>
<dbReference type="OrthoDB" id="27073at2759"/>
<dbReference type="InterPro" id="IPR036317">
    <property type="entry name" value="Cullin_homology_sf"/>
</dbReference>
<dbReference type="EnsemblMetazoa" id="AAEL006929-RB">
    <property type="protein sequence ID" value="AAEL006929-PB"/>
    <property type="gene ID" value="AAEL006929"/>
</dbReference>
<dbReference type="PROSITE" id="PS50069">
    <property type="entry name" value="CULLIN_2"/>
    <property type="match status" value="1"/>
</dbReference>
<evidence type="ECO:0000256" key="3">
    <source>
        <dbReference type="ARBA" id="ARBA00006019"/>
    </source>
</evidence>
<evidence type="ECO:0000256" key="6">
    <source>
        <dbReference type="ARBA" id="ARBA00022786"/>
    </source>
</evidence>
<dbReference type="FunFam" id="1.10.10.10:FF:000014">
    <property type="entry name" value="Cullin 1"/>
    <property type="match status" value="1"/>
</dbReference>
<dbReference type="InterPro" id="IPR016157">
    <property type="entry name" value="Cullin_CS"/>
</dbReference>
<evidence type="ECO:0000256" key="8">
    <source>
        <dbReference type="ARBA" id="ARBA00022990"/>
    </source>
</evidence>
<dbReference type="FunFam" id="1.20.1310.10:FF:000022">
    <property type="entry name" value="Cullin-2 isoform 2"/>
    <property type="match status" value="1"/>
</dbReference>
<dbReference type="PROSITE" id="PS01256">
    <property type="entry name" value="CULLIN_1"/>
    <property type="match status" value="1"/>
</dbReference>
<keyword evidence="8" id="KW-0007">Acetylation</keyword>
<dbReference type="SMART" id="SM00884">
    <property type="entry name" value="Cullin_Nedd8"/>
    <property type="match status" value="1"/>
</dbReference>
<dbReference type="Gene3D" id="3.30.230.130">
    <property type="entry name" value="Cullin, Chain C, Domain 2"/>
    <property type="match status" value="1"/>
</dbReference>
<dbReference type="Pfam" id="PF00888">
    <property type="entry name" value="Cullin"/>
    <property type="match status" value="1"/>
</dbReference>
<keyword evidence="6" id="KW-0833">Ubl conjugation pathway</keyword>
<dbReference type="GO" id="GO:0031625">
    <property type="term" value="F:ubiquitin protein ligase binding"/>
    <property type="evidence" value="ECO:0007669"/>
    <property type="project" value="InterPro"/>
</dbReference>
<dbReference type="GO" id="GO:0031462">
    <property type="term" value="C:Cul2-RING ubiquitin ligase complex"/>
    <property type="evidence" value="ECO:0007669"/>
    <property type="project" value="UniProtKB-ARBA"/>
</dbReference>
<dbReference type="Pfam" id="PF10557">
    <property type="entry name" value="Cullin_Nedd8"/>
    <property type="match status" value="1"/>
</dbReference>
<evidence type="ECO:0000256" key="11">
    <source>
        <dbReference type="PROSITE-ProRule" id="PRU00330"/>
    </source>
</evidence>
<dbReference type="InterPro" id="IPR045093">
    <property type="entry name" value="Cullin"/>
</dbReference>
<keyword evidence="5" id="KW-0597">Phosphoprotein</keyword>
<dbReference type="Proteomes" id="UP000008820">
    <property type="component" value="Chromosome 3"/>
</dbReference>
<dbReference type="FunFam" id="1.20.1310.10:FF:000012">
    <property type="entry name" value="Cullin 2"/>
    <property type="match status" value="1"/>
</dbReference>
<keyword evidence="9" id="KW-0539">Nucleus</keyword>
<dbReference type="InterPro" id="IPR016158">
    <property type="entry name" value="Cullin_homology"/>
</dbReference>
<name>A0A903U8L5_AEDAE</name>
<dbReference type="InterPro" id="IPR036390">
    <property type="entry name" value="WH_DNA-bd_sf"/>
</dbReference>
<dbReference type="SUPFAM" id="SSF74788">
    <property type="entry name" value="Cullin repeat-like"/>
    <property type="match status" value="1"/>
</dbReference>
<evidence type="ECO:0000259" key="13">
    <source>
        <dbReference type="PROSITE" id="PS50069"/>
    </source>
</evidence>
<dbReference type="PANTHER" id="PTHR11932">
    <property type="entry name" value="CULLIN"/>
    <property type="match status" value="1"/>
</dbReference>
<dbReference type="InterPro" id="IPR036388">
    <property type="entry name" value="WH-like_DNA-bd_sf"/>
</dbReference>
<dbReference type="AlphaFoldDB" id="A0A903U8L5"/>
<keyword evidence="15" id="KW-1185">Reference proteome</keyword>
<evidence type="ECO:0000256" key="2">
    <source>
        <dbReference type="ARBA" id="ARBA00004906"/>
    </source>
</evidence>
<dbReference type="GO" id="GO:0006511">
    <property type="term" value="P:ubiquitin-dependent protein catabolic process"/>
    <property type="evidence" value="ECO:0007669"/>
    <property type="project" value="InterPro"/>
</dbReference>
<dbReference type="GO" id="GO:0031981">
    <property type="term" value="C:nuclear lumen"/>
    <property type="evidence" value="ECO:0007669"/>
    <property type="project" value="UniProtKB-ARBA"/>
</dbReference>
<dbReference type="InterPro" id="IPR059120">
    <property type="entry name" value="Cullin-like_AB"/>
</dbReference>
<dbReference type="Gene3D" id="1.20.1310.10">
    <property type="entry name" value="Cullin Repeats"/>
    <property type="match status" value="4"/>
</dbReference>
<dbReference type="SMART" id="SM00182">
    <property type="entry name" value="CULLIN"/>
    <property type="match status" value="1"/>
</dbReference>
<comment type="pathway">
    <text evidence="2">Protein modification; protein ubiquitination.</text>
</comment>
<dbReference type="Gene3D" id="1.10.10.10">
    <property type="entry name" value="Winged helix-like DNA-binding domain superfamily/Winged helix DNA-binding domain"/>
    <property type="match status" value="1"/>
</dbReference>
<proteinExistence type="inferred from homology"/>